<gene>
    <name evidence="1" type="ORF">C448_03191</name>
</gene>
<sequence length="260" mass="26153">MTDINRNRRRFLQLTGATALAAGVGAAVSGTAGAQASAWSAADSPTGKTLNDVVQTSEGPYAVGSGGLVLARRANGWETVLSKGPTVEGNTLTGAGVTDDGEHVWFAGGSGVIGQYDVVEEQLTDYSAPGGKTSSWEDLAVTGASGSETVHLVNGSGEVLSGTKNGSGGMDWGEAQKPGSGSSMKGIDFASASVGHISNTSTKIYETTDSGGGYQEIGIDGQGGNLYGVASVSKSDVNVAAGNGIIYQYDGSTWTEINVS</sequence>
<dbReference type="RefSeq" id="WP_004051862.1">
    <property type="nucleotide sequence ID" value="NZ_AOMC01000051.1"/>
</dbReference>
<dbReference type="OrthoDB" id="320255at2157"/>
<proteinExistence type="predicted"/>
<evidence type="ECO:0000313" key="2">
    <source>
        <dbReference type="Proteomes" id="UP000011568"/>
    </source>
</evidence>
<dbReference type="eggNOG" id="arCOG09128">
    <property type="taxonomic scope" value="Archaea"/>
</dbReference>
<dbReference type="AlphaFoldDB" id="M0MVL9"/>
<evidence type="ECO:0008006" key="3">
    <source>
        <dbReference type="Google" id="ProtNLM"/>
    </source>
</evidence>
<dbReference type="NCBIfam" id="TIGR01409">
    <property type="entry name" value="TAT_signal_seq"/>
    <property type="match status" value="1"/>
</dbReference>
<organism evidence="1 2">
    <name type="scientific">Halococcus morrhuae DSM 1307</name>
    <dbReference type="NCBI Taxonomy" id="931277"/>
    <lineage>
        <taxon>Archaea</taxon>
        <taxon>Methanobacteriati</taxon>
        <taxon>Methanobacteriota</taxon>
        <taxon>Stenosarchaea group</taxon>
        <taxon>Halobacteria</taxon>
        <taxon>Halobacteriales</taxon>
        <taxon>Halococcaceae</taxon>
        <taxon>Halococcus</taxon>
    </lineage>
</organism>
<evidence type="ECO:0000313" key="1">
    <source>
        <dbReference type="EMBL" id="EMA48465.1"/>
    </source>
</evidence>
<dbReference type="PATRIC" id="fig|931277.6.peg.612"/>
<dbReference type="InterPro" id="IPR006311">
    <property type="entry name" value="TAT_signal"/>
</dbReference>
<name>M0MVL9_HALMO</name>
<reference evidence="1 2" key="1">
    <citation type="journal article" date="2014" name="PLoS Genet.">
        <title>Phylogenetically driven sequencing of extremely halophilic archaea reveals strategies for static and dynamic osmo-response.</title>
        <authorList>
            <person name="Becker E.A."/>
            <person name="Seitzer P.M."/>
            <person name="Tritt A."/>
            <person name="Larsen D."/>
            <person name="Krusor M."/>
            <person name="Yao A.I."/>
            <person name="Wu D."/>
            <person name="Madern D."/>
            <person name="Eisen J.A."/>
            <person name="Darling A.E."/>
            <person name="Facciotti M.T."/>
        </authorList>
    </citation>
    <scope>NUCLEOTIDE SEQUENCE [LARGE SCALE GENOMIC DNA]</scope>
    <source>
        <strain evidence="1 2">DSM 1307</strain>
    </source>
</reference>
<accession>M0MVL9</accession>
<keyword evidence="2" id="KW-1185">Reference proteome</keyword>
<dbReference type="EMBL" id="AOMC01000051">
    <property type="protein sequence ID" value="EMA48465.1"/>
    <property type="molecule type" value="Genomic_DNA"/>
</dbReference>
<protein>
    <recommendedName>
        <fullName evidence="3">Twin-arginine translocation signal domain-containing protein</fullName>
    </recommendedName>
</protein>
<comment type="caution">
    <text evidence="1">The sequence shown here is derived from an EMBL/GenBank/DDBJ whole genome shotgun (WGS) entry which is preliminary data.</text>
</comment>
<dbReference type="Proteomes" id="UP000011568">
    <property type="component" value="Unassembled WGS sequence"/>
</dbReference>
<dbReference type="PROSITE" id="PS51318">
    <property type="entry name" value="TAT"/>
    <property type="match status" value="1"/>
</dbReference>
<dbReference type="InterPro" id="IPR019546">
    <property type="entry name" value="TAT_signal_bac_arc"/>
</dbReference>